<gene>
    <name evidence="8" type="ORF">Q609_ECAC01966G0001</name>
</gene>
<dbReference type="GO" id="GO:0005886">
    <property type="term" value="C:plasma membrane"/>
    <property type="evidence" value="ECO:0007669"/>
    <property type="project" value="UniProtKB-SubCell"/>
</dbReference>
<dbReference type="NCBIfam" id="TIGR00949">
    <property type="entry name" value="2A76"/>
    <property type="match status" value="1"/>
</dbReference>
<sequence length="227" mass="25334">LSHSIIFGRNMMKLLHLFMDEITMDPLHAVYLTVGLFVITFFNPGANLFVVVQTSLASGRRAGVLTGLGVALGDAFYSGLGLFGLATLITQCEEIFSLIRIVGGAYLLWFAWCSMRRQSTPQMSTLQQPINAPWYVFFRRGLITDLSNPQTVLFFISIFSVTLNAETPKWARLMAWAGIVLASIIWRVFLSQAFSLPAVRRAYGRMQRVASRVIGAIIGVFALRLIY</sequence>
<reference evidence="8 9" key="1">
    <citation type="submission" date="2013-12" db="EMBL/GenBank/DDBJ databases">
        <title>A Varibaculum cambriense genome reconstructed from a premature infant gut community with otherwise low bacterial novelty that shifts toward anaerobic metabolism during the third week of life.</title>
        <authorList>
            <person name="Brown C.T."/>
            <person name="Sharon I."/>
            <person name="Thomas B.C."/>
            <person name="Castelle C.J."/>
            <person name="Morowitz M.J."/>
            <person name="Banfield J.F."/>
        </authorList>
    </citation>
    <scope>NUCLEOTIDE SEQUENCE [LARGE SCALE GENOMIC DNA]</scope>
    <source>
        <strain evidence="9">DORA_A_5_14_21</strain>
    </source>
</reference>
<comment type="similarity">
    <text evidence="2">Belongs to the Rht family.</text>
</comment>
<evidence type="ECO:0000256" key="4">
    <source>
        <dbReference type="ARBA" id="ARBA00022692"/>
    </source>
</evidence>
<comment type="subcellular location">
    <subcellularLocation>
        <location evidence="1">Cell membrane</location>
        <topology evidence="1">Multi-pass membrane protein</topology>
    </subcellularLocation>
</comment>
<accession>W1WKY2</accession>
<comment type="caution">
    <text evidence="8">The sequence shown here is derived from an EMBL/GenBank/DDBJ whole genome shotgun (WGS) entry which is preliminary data.</text>
</comment>
<evidence type="ECO:0000256" key="2">
    <source>
        <dbReference type="ARBA" id="ARBA00007928"/>
    </source>
</evidence>
<evidence type="ECO:0000256" key="3">
    <source>
        <dbReference type="ARBA" id="ARBA00022475"/>
    </source>
</evidence>
<dbReference type="AlphaFoldDB" id="W1WKY2"/>
<feature type="non-terminal residue" evidence="8">
    <location>
        <position position="1"/>
    </location>
</feature>
<dbReference type="InterPro" id="IPR004778">
    <property type="entry name" value="Homoserine/Threonine_efflux"/>
</dbReference>
<feature type="transmembrane region" description="Helical" evidence="7">
    <location>
        <begin position="29"/>
        <end position="52"/>
    </location>
</feature>
<feature type="non-terminal residue" evidence="8">
    <location>
        <position position="227"/>
    </location>
</feature>
<evidence type="ECO:0000256" key="6">
    <source>
        <dbReference type="ARBA" id="ARBA00023136"/>
    </source>
</evidence>
<keyword evidence="6 7" id="KW-0472">Membrane</keyword>
<evidence type="ECO:0000256" key="7">
    <source>
        <dbReference type="SAM" id="Phobius"/>
    </source>
</evidence>
<feature type="transmembrane region" description="Helical" evidence="7">
    <location>
        <begin position="170"/>
        <end position="189"/>
    </location>
</feature>
<dbReference type="EMBL" id="AZLZ01001966">
    <property type="protein sequence ID" value="ETJ18862.1"/>
    <property type="molecule type" value="Genomic_DNA"/>
</dbReference>
<feature type="transmembrane region" description="Helical" evidence="7">
    <location>
        <begin position="146"/>
        <end position="164"/>
    </location>
</feature>
<dbReference type="InterPro" id="IPR001123">
    <property type="entry name" value="LeuE-type"/>
</dbReference>
<feature type="transmembrane region" description="Helical" evidence="7">
    <location>
        <begin position="209"/>
        <end position="226"/>
    </location>
</feature>
<feature type="transmembrane region" description="Helical" evidence="7">
    <location>
        <begin position="64"/>
        <end position="89"/>
    </location>
</feature>
<protein>
    <recommendedName>
        <fullName evidence="10">LysE family transporter</fullName>
    </recommendedName>
</protein>
<keyword evidence="4 7" id="KW-0812">Transmembrane</keyword>
<dbReference type="GO" id="GO:0015171">
    <property type="term" value="F:amino acid transmembrane transporter activity"/>
    <property type="evidence" value="ECO:0007669"/>
    <property type="project" value="TreeGrafter"/>
</dbReference>
<evidence type="ECO:0000256" key="1">
    <source>
        <dbReference type="ARBA" id="ARBA00004651"/>
    </source>
</evidence>
<keyword evidence="3" id="KW-1003">Cell membrane</keyword>
<dbReference type="PIRSF" id="PIRSF006324">
    <property type="entry name" value="LeuE"/>
    <property type="match status" value="1"/>
</dbReference>
<evidence type="ECO:0000256" key="5">
    <source>
        <dbReference type="ARBA" id="ARBA00022989"/>
    </source>
</evidence>
<name>W1WKY2_ECOLX</name>
<dbReference type="PANTHER" id="PTHR30086">
    <property type="entry name" value="ARGININE EXPORTER PROTEIN ARGO"/>
    <property type="match status" value="1"/>
</dbReference>
<organism evidence="8 9">
    <name type="scientific">Escherichia coli DORA_A_5_14_21</name>
    <dbReference type="NCBI Taxonomy" id="1403943"/>
    <lineage>
        <taxon>Bacteria</taxon>
        <taxon>Pseudomonadati</taxon>
        <taxon>Pseudomonadota</taxon>
        <taxon>Gammaproteobacteria</taxon>
        <taxon>Enterobacterales</taxon>
        <taxon>Enterobacteriaceae</taxon>
        <taxon>Escherichia</taxon>
    </lineage>
</organism>
<evidence type="ECO:0008006" key="10">
    <source>
        <dbReference type="Google" id="ProtNLM"/>
    </source>
</evidence>
<dbReference type="Pfam" id="PF01810">
    <property type="entry name" value="LysE"/>
    <property type="match status" value="1"/>
</dbReference>
<proteinExistence type="inferred from homology"/>
<dbReference type="Proteomes" id="UP000018853">
    <property type="component" value="Unassembled WGS sequence"/>
</dbReference>
<keyword evidence="5 7" id="KW-1133">Transmembrane helix</keyword>
<feature type="transmembrane region" description="Helical" evidence="7">
    <location>
        <begin position="95"/>
        <end position="113"/>
    </location>
</feature>
<dbReference type="PANTHER" id="PTHR30086:SF21">
    <property type="entry name" value="TRANSPORT PROTEIN"/>
    <property type="match status" value="1"/>
</dbReference>
<evidence type="ECO:0000313" key="8">
    <source>
        <dbReference type="EMBL" id="ETJ18862.1"/>
    </source>
</evidence>
<evidence type="ECO:0000313" key="9">
    <source>
        <dbReference type="Proteomes" id="UP000018853"/>
    </source>
</evidence>